<dbReference type="AlphaFoldDB" id="A0A368HMU9"/>
<keyword evidence="2" id="KW-1185">Reference proteome</keyword>
<dbReference type="GO" id="GO:0016788">
    <property type="term" value="F:hydrolase activity, acting on ester bonds"/>
    <property type="evidence" value="ECO:0007669"/>
    <property type="project" value="UniProtKB-ARBA"/>
</dbReference>
<dbReference type="EMBL" id="PSYR01000001">
    <property type="protein sequence ID" value="RCN59355.1"/>
    <property type="molecule type" value="Genomic_DNA"/>
</dbReference>
<dbReference type="InterPro" id="IPR036412">
    <property type="entry name" value="HAD-like_sf"/>
</dbReference>
<gene>
    <name evidence="1" type="ORF">C4900_06555</name>
</gene>
<accession>A0A368HMU9</accession>
<proteinExistence type="predicted"/>
<dbReference type="InterPro" id="IPR010033">
    <property type="entry name" value="HAD_SF_ppase_IIIC"/>
</dbReference>
<dbReference type="Proteomes" id="UP000253250">
    <property type="component" value="Unassembled WGS sequence"/>
</dbReference>
<organism evidence="1 2">
    <name type="scientific">Acidiferrobacter thiooxydans</name>
    <dbReference type="NCBI Taxonomy" id="163359"/>
    <lineage>
        <taxon>Bacteria</taxon>
        <taxon>Pseudomonadati</taxon>
        <taxon>Pseudomonadota</taxon>
        <taxon>Gammaproteobacteria</taxon>
        <taxon>Acidiferrobacterales</taxon>
        <taxon>Acidiferrobacteraceae</taxon>
        <taxon>Acidiferrobacter</taxon>
    </lineage>
</organism>
<dbReference type="Gene3D" id="3.40.50.1000">
    <property type="entry name" value="HAD superfamily/HAD-like"/>
    <property type="match status" value="1"/>
</dbReference>
<protein>
    <submittedName>
        <fullName evidence="1">Uncharacterized protein</fullName>
    </submittedName>
</protein>
<name>A0A368HMU9_9GAMM</name>
<sequence>MFFVSLLEPPAQVEGVLGRNRHGSLYRLVRSLNDALEDHLSALPQGHYLEINDICRYYGDASVYDGYLSHYTHNGLSPLSVQGEWIARDILERLDGAVRVLRAEDPVKLIITDLDNTLWRGVLAEEDEIIPWQHTEGWPLGYAEALLACKQRGILLAICSKNEEGPTCERFRQLWGQRLRLEDFCSVRINWQPKSQNIAQILRTANILPDHALFILDAHANEPTFAHGNGPTQ</sequence>
<dbReference type="SUPFAM" id="SSF56784">
    <property type="entry name" value="HAD-like"/>
    <property type="match status" value="1"/>
</dbReference>
<evidence type="ECO:0000313" key="1">
    <source>
        <dbReference type="EMBL" id="RCN59355.1"/>
    </source>
</evidence>
<dbReference type="InterPro" id="IPR036514">
    <property type="entry name" value="SGNH_hydro_sf"/>
</dbReference>
<evidence type="ECO:0000313" key="2">
    <source>
        <dbReference type="Proteomes" id="UP000253250"/>
    </source>
</evidence>
<dbReference type="InterPro" id="IPR023214">
    <property type="entry name" value="HAD_sf"/>
</dbReference>
<reference evidence="1 2" key="1">
    <citation type="submission" date="2018-02" db="EMBL/GenBank/DDBJ databases">
        <title>Insights into the biology of acidophilic members of the Acidiferrobacteraceae family derived from comparative genomic analyses.</title>
        <authorList>
            <person name="Issotta F."/>
            <person name="Thyssen C."/>
            <person name="Mena C."/>
            <person name="Moya A."/>
            <person name="Bellenberg S."/>
            <person name="Sproer C."/>
            <person name="Covarrubias P.C."/>
            <person name="Sand W."/>
            <person name="Quatrini R."/>
            <person name="Vera M."/>
        </authorList>
    </citation>
    <scope>NUCLEOTIDE SEQUENCE [LARGE SCALE GENOMIC DNA]</scope>
    <source>
        <strain evidence="2">m-1</strain>
    </source>
</reference>
<dbReference type="NCBIfam" id="TIGR01681">
    <property type="entry name" value="HAD-SF-IIIC"/>
    <property type="match status" value="1"/>
</dbReference>
<dbReference type="Gene3D" id="3.40.50.1110">
    <property type="entry name" value="SGNH hydrolase"/>
    <property type="match status" value="1"/>
</dbReference>
<comment type="caution">
    <text evidence="1">The sequence shown here is derived from an EMBL/GenBank/DDBJ whole genome shotgun (WGS) entry which is preliminary data.</text>
</comment>